<comment type="similarity">
    <text evidence="4 16">Belongs to the GSP E family.</text>
</comment>
<dbReference type="Pfam" id="PF22341">
    <property type="entry name" value="GSPE_N1E"/>
    <property type="match status" value="1"/>
</dbReference>
<evidence type="ECO:0000256" key="11">
    <source>
        <dbReference type="ARBA" id="ARBA00022840"/>
    </source>
</evidence>
<dbReference type="InterPro" id="IPR054757">
    <property type="entry name" value="GSPE_N1E"/>
</dbReference>
<evidence type="ECO:0000256" key="14">
    <source>
        <dbReference type="ARBA" id="ARBA00023136"/>
    </source>
</evidence>
<reference evidence="19" key="1">
    <citation type="journal article" date="2019" name="Int. J. Syst. Evol. Microbiol.">
        <title>The Global Catalogue of Microorganisms (GCM) 10K type strain sequencing project: providing services to taxonomists for standard genome sequencing and annotation.</title>
        <authorList>
            <consortium name="The Broad Institute Genomics Platform"/>
            <consortium name="The Broad Institute Genome Sequencing Center for Infectious Disease"/>
            <person name="Wu L."/>
            <person name="Ma J."/>
        </authorList>
    </citation>
    <scope>NUCLEOTIDE SEQUENCE [LARGE SCALE GENOMIC DNA]</scope>
    <source>
        <strain evidence="19">NBRC 100033</strain>
    </source>
</reference>
<evidence type="ECO:0000256" key="3">
    <source>
        <dbReference type="ARBA" id="ARBA00004533"/>
    </source>
</evidence>
<evidence type="ECO:0000313" key="18">
    <source>
        <dbReference type="EMBL" id="GLR63086.1"/>
    </source>
</evidence>
<keyword evidence="9 16" id="KW-0547">Nucleotide-binding</keyword>
<name>A0ABQ5ZUG7_9GAMM</name>
<keyword evidence="11 16" id="KW-0067">ATP-binding</keyword>
<comment type="subcellular location">
    <subcellularLocation>
        <location evidence="3 16">Cell inner membrane</location>
    </subcellularLocation>
</comment>
<evidence type="ECO:0000256" key="8">
    <source>
        <dbReference type="ARBA" id="ARBA00022723"/>
    </source>
</evidence>
<protein>
    <recommendedName>
        <fullName evidence="16">Type II secretion system protein E</fullName>
        <shortName evidence="16">T2SS protein E</shortName>
    </recommendedName>
    <alternativeName>
        <fullName evidence="16">Type II traffic warden ATPase</fullName>
    </alternativeName>
</protein>
<organism evidence="18 19">
    <name type="scientific">Marinospirillum insulare</name>
    <dbReference type="NCBI Taxonomy" id="217169"/>
    <lineage>
        <taxon>Bacteria</taxon>
        <taxon>Pseudomonadati</taxon>
        <taxon>Pseudomonadota</taxon>
        <taxon>Gammaproteobacteria</taxon>
        <taxon>Oceanospirillales</taxon>
        <taxon>Oceanospirillaceae</taxon>
        <taxon>Marinospirillum</taxon>
    </lineage>
</organism>
<dbReference type="Gene3D" id="3.40.50.300">
    <property type="entry name" value="P-loop containing nucleotide triphosphate hydrolases"/>
    <property type="match status" value="1"/>
</dbReference>
<evidence type="ECO:0000256" key="12">
    <source>
        <dbReference type="ARBA" id="ARBA00022927"/>
    </source>
</evidence>
<dbReference type="PANTHER" id="PTHR30258">
    <property type="entry name" value="TYPE II SECRETION SYSTEM PROTEIN GSPE-RELATED"/>
    <property type="match status" value="1"/>
</dbReference>
<dbReference type="NCBIfam" id="TIGR02533">
    <property type="entry name" value="type_II_gspE"/>
    <property type="match status" value="1"/>
</dbReference>
<keyword evidence="12 16" id="KW-0653">Protein transport</keyword>
<comment type="function">
    <text evidence="2 16">ATPase component of the type II secretion system required for the energy-dependent secretion of extracellular factors such as proteases and toxins from the periplasm. Acts as a molecular motor to provide the energy that is required for assembly of the pseudopilus and the extrusion of substrates generated in the cytoplasm.</text>
</comment>
<dbReference type="SUPFAM" id="SSF160246">
    <property type="entry name" value="EspE N-terminal domain-like"/>
    <property type="match status" value="1"/>
</dbReference>
<dbReference type="PANTHER" id="PTHR30258:SF27">
    <property type="entry name" value="BACTERIOPHAGE ADSORPTION PROTEIN B-RELATED"/>
    <property type="match status" value="1"/>
</dbReference>
<keyword evidence="10" id="KW-0862">Zinc</keyword>
<gene>
    <name evidence="18" type="primary">gspE</name>
    <name evidence="18" type="ORF">GCM10007878_05210</name>
</gene>
<keyword evidence="19" id="KW-1185">Reference proteome</keyword>
<evidence type="ECO:0000256" key="7">
    <source>
        <dbReference type="ARBA" id="ARBA00022519"/>
    </source>
</evidence>
<keyword evidence="14" id="KW-0472">Membrane</keyword>
<dbReference type="InterPro" id="IPR013369">
    <property type="entry name" value="T2SS_GspE"/>
</dbReference>
<dbReference type="Gene3D" id="3.30.300.160">
    <property type="entry name" value="Type II secretion system, protein E, N-terminal domain"/>
    <property type="match status" value="1"/>
</dbReference>
<keyword evidence="6" id="KW-1003">Cell membrane</keyword>
<sequence>MALEVDLLPYRFARQTGVLVEPLAAGQYRLVAKEDAAIKDLHEVMRLAGEPANLEWLESSVFESRLAQAYDAGRASTSELIEGISDQVNLDSLVEELPAIEDLLESEGEAPIIRLINGLFAEALKLHASDIHIETFEQELVVRFRVDGVLLEVLKPPRKLAPMLVSRIKVMARLDIAEKRHPQDGRITVRAAGREVDIRVSTLPAIYGERVVMRLLDKTAALLGITELGMPDKVETRFRELLQQPNGVLLITGPTGSGKTTTLYASLTQLNDASRNILTVEDPVEYAIAGIGQTSVNTKADMTFAKGLRAILRQDPDVVMIGEIRDVETASIAVQASLTGHLVLSTLHTNSALGAITRLRDMGIEPFLLASSLKGVMAQRLVRRLCRHCTKSRPISDLEKTGLGAAASKLVEVYEPVGCEACQHTGYQGRVGLYELVPITASLADKINREAAEAEMADEVFAEWPNLLAAGVERIARGETSAEDVLRVTRN</sequence>
<evidence type="ECO:0000256" key="4">
    <source>
        <dbReference type="ARBA" id="ARBA00006611"/>
    </source>
</evidence>
<dbReference type="CDD" id="cd01129">
    <property type="entry name" value="PulE-GspE-like"/>
    <property type="match status" value="1"/>
</dbReference>
<dbReference type="Proteomes" id="UP001156682">
    <property type="component" value="Unassembled WGS sequence"/>
</dbReference>
<evidence type="ECO:0000256" key="15">
    <source>
        <dbReference type="ARBA" id="ARBA00034006"/>
    </source>
</evidence>
<keyword evidence="13" id="KW-1278">Translocase</keyword>
<feature type="domain" description="Bacterial type II secretion system protein E" evidence="17">
    <location>
        <begin position="312"/>
        <end position="326"/>
    </location>
</feature>
<evidence type="ECO:0000256" key="5">
    <source>
        <dbReference type="ARBA" id="ARBA00022448"/>
    </source>
</evidence>
<dbReference type="InterPro" id="IPR027417">
    <property type="entry name" value="P-loop_NTPase"/>
</dbReference>
<keyword evidence="8" id="KW-0479">Metal-binding</keyword>
<evidence type="ECO:0000256" key="10">
    <source>
        <dbReference type="ARBA" id="ARBA00022833"/>
    </source>
</evidence>
<accession>A0ABQ5ZUG7</accession>
<evidence type="ECO:0000256" key="16">
    <source>
        <dbReference type="RuleBase" id="RU366070"/>
    </source>
</evidence>
<evidence type="ECO:0000256" key="13">
    <source>
        <dbReference type="ARBA" id="ARBA00022967"/>
    </source>
</evidence>
<proteinExistence type="inferred from homology"/>
<dbReference type="InterPro" id="IPR001482">
    <property type="entry name" value="T2SS/T4SS_dom"/>
</dbReference>
<dbReference type="InterPro" id="IPR037257">
    <property type="entry name" value="T2SS_E_N_sf"/>
</dbReference>
<dbReference type="RefSeq" id="WP_036239183.1">
    <property type="nucleotide sequence ID" value="NZ_BSOR01000011.1"/>
</dbReference>
<evidence type="ECO:0000256" key="6">
    <source>
        <dbReference type="ARBA" id="ARBA00022475"/>
    </source>
</evidence>
<keyword evidence="5 16" id="KW-0813">Transport</keyword>
<dbReference type="EMBL" id="BSOR01000011">
    <property type="protein sequence ID" value="GLR63086.1"/>
    <property type="molecule type" value="Genomic_DNA"/>
</dbReference>
<dbReference type="Gene3D" id="3.30.450.90">
    <property type="match status" value="1"/>
</dbReference>
<comment type="catalytic activity">
    <reaction evidence="15">
        <text>ATP + H2O + cellular proteinSide 1 = ADP + phosphate + cellular proteinSide 2.</text>
        <dbReference type="EC" id="7.4.2.8"/>
    </reaction>
</comment>
<keyword evidence="7" id="KW-0997">Cell inner membrane</keyword>
<dbReference type="SMART" id="SM00382">
    <property type="entry name" value="AAA"/>
    <property type="match status" value="1"/>
</dbReference>
<evidence type="ECO:0000259" key="17">
    <source>
        <dbReference type="PROSITE" id="PS00662"/>
    </source>
</evidence>
<comment type="caution">
    <text evidence="18">The sequence shown here is derived from an EMBL/GenBank/DDBJ whole genome shotgun (WGS) entry which is preliminary data.</text>
</comment>
<dbReference type="Pfam" id="PF00437">
    <property type="entry name" value="T2SSE"/>
    <property type="match status" value="1"/>
</dbReference>
<evidence type="ECO:0000256" key="9">
    <source>
        <dbReference type="ARBA" id="ARBA00022741"/>
    </source>
</evidence>
<dbReference type="SUPFAM" id="SSF52540">
    <property type="entry name" value="P-loop containing nucleoside triphosphate hydrolases"/>
    <property type="match status" value="1"/>
</dbReference>
<dbReference type="InterPro" id="IPR003593">
    <property type="entry name" value="AAA+_ATPase"/>
</dbReference>
<evidence type="ECO:0000256" key="2">
    <source>
        <dbReference type="ARBA" id="ARBA00003288"/>
    </source>
</evidence>
<dbReference type="PROSITE" id="PS00662">
    <property type="entry name" value="T2SP_E"/>
    <property type="match status" value="1"/>
</dbReference>
<evidence type="ECO:0000256" key="1">
    <source>
        <dbReference type="ARBA" id="ARBA00001947"/>
    </source>
</evidence>
<comment type="cofactor">
    <cofactor evidence="1">
        <name>Zn(2+)</name>
        <dbReference type="ChEBI" id="CHEBI:29105"/>
    </cofactor>
</comment>
<evidence type="ECO:0000313" key="19">
    <source>
        <dbReference type="Proteomes" id="UP001156682"/>
    </source>
</evidence>